<dbReference type="InterPro" id="IPR010918">
    <property type="entry name" value="PurM-like_C_dom"/>
</dbReference>
<dbReference type="InterPro" id="IPR036921">
    <property type="entry name" value="PurM-like_N_sf"/>
</dbReference>
<organism evidence="3">
    <name type="scientific">freshwater metagenome</name>
    <dbReference type="NCBI Taxonomy" id="449393"/>
    <lineage>
        <taxon>unclassified sequences</taxon>
        <taxon>metagenomes</taxon>
        <taxon>ecological metagenomes</taxon>
    </lineage>
</organism>
<dbReference type="Pfam" id="PF02769">
    <property type="entry name" value="AIRS_C"/>
    <property type="match status" value="1"/>
</dbReference>
<feature type="domain" description="PurM-like C-terminal" evidence="2">
    <location>
        <begin position="139"/>
        <end position="278"/>
    </location>
</feature>
<dbReference type="EMBL" id="CAFBPM010000036">
    <property type="protein sequence ID" value="CAB5032758.1"/>
    <property type="molecule type" value="Genomic_DNA"/>
</dbReference>
<evidence type="ECO:0000313" key="3">
    <source>
        <dbReference type="EMBL" id="CAB4831908.1"/>
    </source>
</evidence>
<evidence type="ECO:0000259" key="2">
    <source>
        <dbReference type="Pfam" id="PF02769"/>
    </source>
</evidence>
<dbReference type="InterPro" id="IPR016188">
    <property type="entry name" value="PurM-like_N"/>
</dbReference>
<dbReference type="PANTHER" id="PTHR30270:SF0">
    <property type="entry name" value="THIAMINE-MONOPHOSPHATE KINASE"/>
    <property type="match status" value="1"/>
</dbReference>
<dbReference type="GO" id="GO:0009030">
    <property type="term" value="F:thiamine-phosphate kinase activity"/>
    <property type="evidence" value="ECO:0007669"/>
    <property type="project" value="InterPro"/>
</dbReference>
<dbReference type="EMBL" id="CAFBLT010000001">
    <property type="protein sequence ID" value="CAB4863333.1"/>
    <property type="molecule type" value="Genomic_DNA"/>
</dbReference>
<dbReference type="Gene3D" id="3.30.1330.10">
    <property type="entry name" value="PurM-like, N-terminal domain"/>
    <property type="match status" value="1"/>
</dbReference>
<dbReference type="GO" id="GO:0009228">
    <property type="term" value="P:thiamine biosynthetic process"/>
    <property type="evidence" value="ECO:0007669"/>
    <property type="project" value="InterPro"/>
</dbReference>
<evidence type="ECO:0000313" key="4">
    <source>
        <dbReference type="EMBL" id="CAB4863333.1"/>
    </source>
</evidence>
<reference evidence="3" key="1">
    <citation type="submission" date="2020-05" db="EMBL/GenBank/DDBJ databases">
        <authorList>
            <person name="Chiriac C."/>
            <person name="Salcher M."/>
            <person name="Ghai R."/>
            <person name="Kavagutti S V."/>
        </authorList>
    </citation>
    <scope>NUCLEOTIDE SEQUENCE</scope>
</reference>
<dbReference type="AlphaFoldDB" id="A0A6J7AHG0"/>
<accession>A0A6J7AHG0</accession>
<dbReference type="HAMAP" id="MF_02128">
    <property type="entry name" value="TMP_kinase"/>
    <property type="match status" value="1"/>
</dbReference>
<dbReference type="SUPFAM" id="SSF56042">
    <property type="entry name" value="PurM C-terminal domain-like"/>
    <property type="match status" value="1"/>
</dbReference>
<dbReference type="NCBIfam" id="TIGR01379">
    <property type="entry name" value="thiL"/>
    <property type="match status" value="1"/>
</dbReference>
<name>A0A6J7AHG0_9ZZZZ</name>
<dbReference type="Gene3D" id="3.90.650.10">
    <property type="entry name" value="PurM-like C-terminal domain"/>
    <property type="match status" value="1"/>
</dbReference>
<dbReference type="SUPFAM" id="SSF55326">
    <property type="entry name" value="PurM N-terminal domain-like"/>
    <property type="match status" value="1"/>
</dbReference>
<protein>
    <submittedName>
        <fullName evidence="3">Unannotated protein</fullName>
    </submittedName>
</protein>
<feature type="domain" description="PurM-like N-terminal" evidence="1">
    <location>
        <begin position="15"/>
        <end position="126"/>
    </location>
</feature>
<dbReference type="InterPro" id="IPR036676">
    <property type="entry name" value="PurM-like_C_sf"/>
</dbReference>
<dbReference type="CDD" id="cd02194">
    <property type="entry name" value="ThiL"/>
    <property type="match status" value="1"/>
</dbReference>
<dbReference type="PIRSF" id="PIRSF005303">
    <property type="entry name" value="Thiam_monoph_kin"/>
    <property type="match status" value="1"/>
</dbReference>
<gene>
    <name evidence="3" type="ORF">UFOPK3164_01280</name>
    <name evidence="4" type="ORF">UFOPK3427_00330</name>
    <name evidence="5" type="ORF">UFOPK4112_01864</name>
</gene>
<evidence type="ECO:0000313" key="5">
    <source>
        <dbReference type="EMBL" id="CAB5032758.1"/>
    </source>
</evidence>
<dbReference type="PANTHER" id="PTHR30270">
    <property type="entry name" value="THIAMINE-MONOPHOSPHATE KINASE"/>
    <property type="match status" value="1"/>
</dbReference>
<dbReference type="InterPro" id="IPR006283">
    <property type="entry name" value="ThiL-like"/>
</dbReference>
<sequence>MAASFAQPQGQQWFGDDAAVLGTPPEGSEILFCTDVAVEGVHGNFEFMSPQELGWRAASSTLSDIAAMGGSPWVMVASVACAKHASIDELMEGVVESAAAFSCPVVGGDVSEAATTMVSIAVIGHVPRGTAVTRSGAHAGDTVFVTGPLGGSAAGLAAFQRGEEQIESTLRNAYLRPVPLLAQGAAARECGISAMIDVSDGLSIDLHRLADASHVGFELTSVPVCSGATLDEALGGGEDFALVMTTSDPEGLRSGFEDQGLEPPISIGMITPEHTQRIILGESSSPMGWVHDV</sequence>
<proteinExistence type="inferred from homology"/>
<evidence type="ECO:0000259" key="1">
    <source>
        <dbReference type="Pfam" id="PF00586"/>
    </source>
</evidence>
<dbReference type="EMBL" id="CAFABE010000067">
    <property type="protein sequence ID" value="CAB4831908.1"/>
    <property type="molecule type" value="Genomic_DNA"/>
</dbReference>
<dbReference type="Pfam" id="PF00586">
    <property type="entry name" value="AIRS"/>
    <property type="match status" value="1"/>
</dbReference>